<dbReference type="HOGENOM" id="CLU_2943153_0_0_1"/>
<dbReference type="EMBL" id="KN822061">
    <property type="protein sequence ID" value="KIM60500.1"/>
    <property type="molecule type" value="Genomic_DNA"/>
</dbReference>
<dbReference type="Proteomes" id="UP000053989">
    <property type="component" value="Unassembled WGS sequence"/>
</dbReference>
<reference evidence="2" key="2">
    <citation type="submission" date="2015-01" db="EMBL/GenBank/DDBJ databases">
        <title>Evolutionary Origins and Diversification of the Mycorrhizal Mutualists.</title>
        <authorList>
            <consortium name="DOE Joint Genome Institute"/>
            <consortium name="Mycorrhizal Genomics Consortium"/>
            <person name="Kohler A."/>
            <person name="Kuo A."/>
            <person name="Nagy L.G."/>
            <person name="Floudas D."/>
            <person name="Copeland A."/>
            <person name="Barry K.W."/>
            <person name="Cichocki N."/>
            <person name="Veneault-Fourrey C."/>
            <person name="LaButti K."/>
            <person name="Lindquist E.A."/>
            <person name="Lipzen A."/>
            <person name="Lundell T."/>
            <person name="Morin E."/>
            <person name="Murat C."/>
            <person name="Riley R."/>
            <person name="Ohm R."/>
            <person name="Sun H."/>
            <person name="Tunlid A."/>
            <person name="Henrissat B."/>
            <person name="Grigoriev I.V."/>
            <person name="Hibbett D.S."/>
            <person name="Martin F."/>
        </authorList>
    </citation>
    <scope>NUCLEOTIDE SEQUENCE [LARGE SCALE GENOMIC DNA]</scope>
    <source>
        <strain evidence="2">Foug A</strain>
    </source>
</reference>
<protein>
    <submittedName>
        <fullName evidence="1">Uncharacterized protein</fullName>
    </submittedName>
</protein>
<name>A0A0C3DIG6_9AGAM</name>
<organism evidence="1 2">
    <name type="scientific">Scleroderma citrinum Foug A</name>
    <dbReference type="NCBI Taxonomy" id="1036808"/>
    <lineage>
        <taxon>Eukaryota</taxon>
        <taxon>Fungi</taxon>
        <taxon>Dikarya</taxon>
        <taxon>Basidiomycota</taxon>
        <taxon>Agaricomycotina</taxon>
        <taxon>Agaricomycetes</taxon>
        <taxon>Agaricomycetidae</taxon>
        <taxon>Boletales</taxon>
        <taxon>Sclerodermatineae</taxon>
        <taxon>Sclerodermataceae</taxon>
        <taxon>Scleroderma</taxon>
    </lineage>
</organism>
<sequence>MYSHLNLLLSLPKSRMRSHCPSETHPLVGLSCVHQRMTVSMAAKTSGSRVRNQQQMGCRS</sequence>
<accession>A0A0C3DIG6</accession>
<dbReference type="InParanoid" id="A0A0C3DIG6"/>
<gene>
    <name evidence="1" type="ORF">SCLCIDRAFT_943514</name>
</gene>
<keyword evidence="2" id="KW-1185">Reference proteome</keyword>
<proteinExistence type="predicted"/>
<reference evidence="1 2" key="1">
    <citation type="submission" date="2014-04" db="EMBL/GenBank/DDBJ databases">
        <authorList>
            <consortium name="DOE Joint Genome Institute"/>
            <person name="Kuo A."/>
            <person name="Kohler A."/>
            <person name="Nagy L.G."/>
            <person name="Floudas D."/>
            <person name="Copeland A."/>
            <person name="Barry K.W."/>
            <person name="Cichocki N."/>
            <person name="Veneault-Fourrey C."/>
            <person name="LaButti K."/>
            <person name="Lindquist E.A."/>
            <person name="Lipzen A."/>
            <person name="Lundell T."/>
            <person name="Morin E."/>
            <person name="Murat C."/>
            <person name="Sun H."/>
            <person name="Tunlid A."/>
            <person name="Henrissat B."/>
            <person name="Grigoriev I.V."/>
            <person name="Hibbett D.S."/>
            <person name="Martin F."/>
            <person name="Nordberg H.P."/>
            <person name="Cantor M.N."/>
            <person name="Hua S.X."/>
        </authorList>
    </citation>
    <scope>NUCLEOTIDE SEQUENCE [LARGE SCALE GENOMIC DNA]</scope>
    <source>
        <strain evidence="1 2">Foug A</strain>
    </source>
</reference>
<evidence type="ECO:0000313" key="1">
    <source>
        <dbReference type="EMBL" id="KIM60500.1"/>
    </source>
</evidence>
<evidence type="ECO:0000313" key="2">
    <source>
        <dbReference type="Proteomes" id="UP000053989"/>
    </source>
</evidence>
<dbReference type="AlphaFoldDB" id="A0A0C3DIG6"/>